<evidence type="ECO:0000256" key="2">
    <source>
        <dbReference type="ARBA" id="ARBA00023002"/>
    </source>
</evidence>
<dbReference type="Gene3D" id="3.40.50.720">
    <property type="entry name" value="NAD(P)-binding Rossmann-like Domain"/>
    <property type="match status" value="1"/>
</dbReference>
<keyword evidence="2 3" id="KW-0560">Oxidoreductase</keyword>
<reference evidence="3 4" key="1">
    <citation type="submission" date="2019-12" db="EMBL/GenBank/DDBJ databases">
        <title>Genomic-based taxomic classification of the family Erythrobacteraceae.</title>
        <authorList>
            <person name="Xu L."/>
        </authorList>
    </citation>
    <scope>NUCLEOTIDE SEQUENCE [LARGE SCALE GENOMIC DNA]</scope>
    <source>
        <strain evidence="3 4">M0322</strain>
    </source>
</reference>
<comment type="caution">
    <text evidence="3">The sequence shown here is derived from an EMBL/GenBank/DDBJ whole genome shotgun (WGS) entry which is preliminary data.</text>
</comment>
<sequence>MSRVSYDFSGRTALVTGGATGIGRETAKAFAAAGASVMIGDIDPRAEETVAIIRQAGGTADFNPTDVTIGDQVRALVAATLKTYGGLHMAFNNAGVLPPLRPIHEVPDNELDLAIAVDFKGVWYAMQAEIRHFLDVGGGSIVNTASVGALIADPNMAAYCAMKHAVAGLTKAAAVEYARKNIRVNCIAPGFIATPMTQAWVDSEEFKAMFFQHNVSGRMAMPEEIAATVLHLSSDAASFVNGATWTIDGGQTAH</sequence>
<evidence type="ECO:0000313" key="4">
    <source>
        <dbReference type="Proteomes" id="UP000466966"/>
    </source>
</evidence>
<dbReference type="InterPro" id="IPR002347">
    <property type="entry name" value="SDR_fam"/>
</dbReference>
<gene>
    <name evidence="3" type="ORF">GRI99_09970</name>
</gene>
<keyword evidence="4" id="KW-1185">Reference proteome</keyword>
<dbReference type="RefSeq" id="WP_160771888.1">
    <property type="nucleotide sequence ID" value="NZ_WTYV01000003.1"/>
</dbReference>
<dbReference type="SUPFAM" id="SSF51735">
    <property type="entry name" value="NAD(P)-binding Rossmann-fold domains"/>
    <property type="match status" value="1"/>
</dbReference>
<dbReference type="InterPro" id="IPR036291">
    <property type="entry name" value="NAD(P)-bd_dom_sf"/>
</dbReference>
<dbReference type="PANTHER" id="PTHR24321">
    <property type="entry name" value="DEHYDROGENASES, SHORT CHAIN"/>
    <property type="match status" value="1"/>
</dbReference>
<dbReference type="AlphaFoldDB" id="A0A844YYV1"/>
<dbReference type="NCBIfam" id="NF005559">
    <property type="entry name" value="PRK07231.1"/>
    <property type="match status" value="1"/>
</dbReference>
<dbReference type="GO" id="GO:0047936">
    <property type="term" value="F:glucose 1-dehydrogenase [NAD(P)+] activity"/>
    <property type="evidence" value="ECO:0007669"/>
    <property type="project" value="UniProtKB-EC"/>
</dbReference>
<protein>
    <submittedName>
        <fullName evidence="3">Glucose 1-dehydrogenase</fullName>
        <ecNumber evidence="3">1.1.1.47</ecNumber>
    </submittedName>
</protein>
<evidence type="ECO:0000313" key="3">
    <source>
        <dbReference type="EMBL" id="MXO71961.1"/>
    </source>
</evidence>
<accession>A0A844YYV1</accession>
<dbReference type="EC" id="1.1.1.47" evidence="3"/>
<proteinExistence type="inferred from homology"/>
<dbReference type="CDD" id="cd05233">
    <property type="entry name" value="SDR_c"/>
    <property type="match status" value="1"/>
</dbReference>
<organism evidence="3 4">
    <name type="scientific">Alteraurantiacibacter buctensis</name>
    <dbReference type="NCBI Taxonomy" id="1503981"/>
    <lineage>
        <taxon>Bacteria</taxon>
        <taxon>Pseudomonadati</taxon>
        <taxon>Pseudomonadota</taxon>
        <taxon>Alphaproteobacteria</taxon>
        <taxon>Sphingomonadales</taxon>
        <taxon>Erythrobacteraceae</taxon>
        <taxon>Alteraurantiacibacter</taxon>
    </lineage>
</organism>
<comment type="similarity">
    <text evidence="1">Belongs to the short-chain dehydrogenases/reductases (SDR) family.</text>
</comment>
<dbReference type="OrthoDB" id="9809287at2"/>
<dbReference type="PANTHER" id="PTHR24321:SF8">
    <property type="entry name" value="ESTRADIOL 17-BETA-DEHYDROGENASE 8-RELATED"/>
    <property type="match status" value="1"/>
</dbReference>
<name>A0A844YYV1_9SPHN</name>
<dbReference type="Proteomes" id="UP000466966">
    <property type="component" value="Unassembled WGS sequence"/>
</dbReference>
<dbReference type="EMBL" id="WTYV01000003">
    <property type="protein sequence ID" value="MXO71961.1"/>
    <property type="molecule type" value="Genomic_DNA"/>
</dbReference>
<evidence type="ECO:0000256" key="1">
    <source>
        <dbReference type="ARBA" id="ARBA00006484"/>
    </source>
</evidence>
<dbReference type="PRINTS" id="PR00081">
    <property type="entry name" value="GDHRDH"/>
</dbReference>
<dbReference type="Pfam" id="PF13561">
    <property type="entry name" value="adh_short_C2"/>
    <property type="match status" value="1"/>
</dbReference>
<dbReference type="FunFam" id="3.40.50.720:FF:000084">
    <property type="entry name" value="Short-chain dehydrogenase reductase"/>
    <property type="match status" value="1"/>
</dbReference>
<dbReference type="PRINTS" id="PR00080">
    <property type="entry name" value="SDRFAMILY"/>
</dbReference>